<keyword evidence="2" id="KW-1185">Reference proteome</keyword>
<evidence type="ECO:0000313" key="2">
    <source>
        <dbReference type="Proteomes" id="UP001424441"/>
    </source>
</evidence>
<dbReference type="Pfam" id="PF14350">
    <property type="entry name" value="Beta_protein"/>
    <property type="match status" value="1"/>
</dbReference>
<organism evidence="1 2">
    <name type="scientific">Paenochrobactrum glaciei</name>
    <dbReference type="NCBI Taxonomy" id="486407"/>
    <lineage>
        <taxon>Bacteria</taxon>
        <taxon>Pseudomonadati</taxon>
        <taxon>Pseudomonadota</taxon>
        <taxon>Alphaproteobacteria</taxon>
        <taxon>Hyphomicrobiales</taxon>
        <taxon>Brucellaceae</taxon>
        <taxon>Paenochrobactrum</taxon>
    </lineage>
</organism>
<protein>
    <recommendedName>
        <fullName evidence="3">Beta family protein</fullName>
    </recommendedName>
</protein>
<sequence length="391" mass="44950">MINSQYFLLLKTGQAEIRGYKELHEQHKELITPIVEITRGRKNHKKTFERTGVEYNFSAIEKFIKDHCTSGGKFFVDITKAESLSSLKTKELRDHAEGYKKWVTYFSSLKHEHINAFPIMQINPPEDQDPEDYISDVCGQFDSLSEISKCIGYRAFPKIDSSFDYDLYILKERIESYVANGGIFYVILDYDYIRPGTGDLYSLEVVKVLDVIHELVSCVTPVLISTSFPSSVTDIGDMGHGEFSEEETVLHSAVSKLAHNKFNVLYGDYGSIHPIRNDDVIAANGWRPRIDYPFGGERIFYYREGRQYTGKGPEKIYTTTYSHHYAMVAQSVSKDRRFLADQNAQDENSWGVKQILEAAKRRVPGASPSFWISVRFNIHIQQQLRRLSLYP</sequence>
<proteinExistence type="predicted"/>
<name>A0ABN1GQ94_9HYPH</name>
<dbReference type="InterPro" id="IPR025683">
    <property type="entry name" value="Protein_beta"/>
</dbReference>
<dbReference type="EMBL" id="BAAADE010000024">
    <property type="protein sequence ID" value="GAA0616301.1"/>
    <property type="molecule type" value="Genomic_DNA"/>
</dbReference>
<dbReference type="RefSeq" id="WP_343808517.1">
    <property type="nucleotide sequence ID" value="NZ_BAAADE010000024.1"/>
</dbReference>
<comment type="caution">
    <text evidence="1">The sequence shown here is derived from an EMBL/GenBank/DDBJ whole genome shotgun (WGS) entry which is preliminary data.</text>
</comment>
<accession>A0ABN1GQ94</accession>
<evidence type="ECO:0000313" key="1">
    <source>
        <dbReference type="EMBL" id="GAA0616301.1"/>
    </source>
</evidence>
<evidence type="ECO:0008006" key="3">
    <source>
        <dbReference type="Google" id="ProtNLM"/>
    </source>
</evidence>
<reference evidence="1 2" key="1">
    <citation type="journal article" date="2019" name="Int. J. Syst. Evol. Microbiol.">
        <title>The Global Catalogue of Microorganisms (GCM) 10K type strain sequencing project: providing services to taxonomists for standard genome sequencing and annotation.</title>
        <authorList>
            <consortium name="The Broad Institute Genomics Platform"/>
            <consortium name="The Broad Institute Genome Sequencing Center for Infectious Disease"/>
            <person name="Wu L."/>
            <person name="Ma J."/>
        </authorList>
    </citation>
    <scope>NUCLEOTIDE SEQUENCE [LARGE SCALE GENOMIC DNA]</scope>
    <source>
        <strain evidence="1 2">JCM 15115</strain>
    </source>
</reference>
<dbReference type="Proteomes" id="UP001424441">
    <property type="component" value="Unassembled WGS sequence"/>
</dbReference>
<gene>
    <name evidence="1" type="ORF">GCM10008943_33890</name>
</gene>